<dbReference type="InterPro" id="IPR039261">
    <property type="entry name" value="FNR_nucleotide-bd"/>
</dbReference>
<dbReference type="InterPro" id="IPR019480">
    <property type="entry name" value="Dihydroorotate_DH_Fe-S-bd"/>
</dbReference>
<feature type="binding site" evidence="1">
    <location>
        <position position="276"/>
    </location>
    <ligand>
        <name>[2Fe-2S] cluster</name>
        <dbReference type="ChEBI" id="CHEBI:190135"/>
    </ligand>
</feature>
<feature type="region of interest" description="Disordered" evidence="2">
    <location>
        <begin position="1"/>
        <end position="22"/>
    </location>
</feature>
<keyword evidence="1" id="KW-0411">Iron-sulfur</keyword>
<dbReference type="PANTHER" id="PTHR43513:SF1">
    <property type="entry name" value="ANAEROBIC SULFITE REDUCTASE SUBUNIT B"/>
    <property type="match status" value="1"/>
</dbReference>
<dbReference type="Gene3D" id="2.40.30.10">
    <property type="entry name" value="Translation factors"/>
    <property type="match status" value="1"/>
</dbReference>
<keyword evidence="1" id="KW-0001">2Fe-2S</keyword>
<dbReference type="Pfam" id="PF10418">
    <property type="entry name" value="DHODB_Fe-S_bind"/>
    <property type="match status" value="1"/>
</dbReference>
<evidence type="ECO:0000256" key="2">
    <source>
        <dbReference type="SAM" id="MobiDB-lite"/>
    </source>
</evidence>
<proteinExistence type="predicted"/>
<dbReference type="PROSITE" id="PS51384">
    <property type="entry name" value="FAD_FR"/>
    <property type="match status" value="1"/>
</dbReference>
<dbReference type="PRINTS" id="PR00371">
    <property type="entry name" value="FPNCR"/>
</dbReference>
<dbReference type="PANTHER" id="PTHR43513">
    <property type="entry name" value="DIHYDROOROTATE DEHYDROGENASE B (NAD(+)), ELECTRON TRANSFER SUBUNIT"/>
    <property type="match status" value="1"/>
</dbReference>
<dbReference type="GO" id="GO:0006221">
    <property type="term" value="P:pyrimidine nucleotide biosynthetic process"/>
    <property type="evidence" value="ECO:0007669"/>
    <property type="project" value="InterPro"/>
</dbReference>
<dbReference type="InterPro" id="IPR017927">
    <property type="entry name" value="FAD-bd_FR_type"/>
</dbReference>
<dbReference type="InterPro" id="IPR012165">
    <property type="entry name" value="Cyt_c3_hydrogenase_gsu"/>
</dbReference>
<dbReference type="PIRSF" id="PIRSF006816">
    <property type="entry name" value="Cyc3_hyd_g"/>
    <property type="match status" value="1"/>
</dbReference>
<evidence type="ECO:0000259" key="3">
    <source>
        <dbReference type="PROSITE" id="PS51384"/>
    </source>
</evidence>
<comment type="cofactor">
    <cofactor evidence="1">
        <name>[2Fe-2S] cluster</name>
        <dbReference type="ChEBI" id="CHEBI:190135"/>
    </cofactor>
    <text evidence="1">Binds 1 [2Fe-2S] cluster per subunit.</text>
</comment>
<organism evidence="4">
    <name type="scientific">Eiseniibacteriota bacterium</name>
    <dbReference type="NCBI Taxonomy" id="2212470"/>
    <lineage>
        <taxon>Bacteria</taxon>
        <taxon>Candidatus Eiseniibacteriota</taxon>
    </lineage>
</organism>
<name>A0A832MJ17_UNCEI</name>
<evidence type="ECO:0000313" key="4">
    <source>
        <dbReference type="EMBL" id="HGZ42382.1"/>
    </source>
</evidence>
<dbReference type="InterPro" id="IPR017938">
    <property type="entry name" value="Riboflavin_synthase-like_b-brl"/>
</dbReference>
<evidence type="ECO:0000256" key="1">
    <source>
        <dbReference type="PIRSR" id="PIRSR006816-2"/>
    </source>
</evidence>
<feature type="binding site" evidence="1">
    <location>
        <position position="260"/>
    </location>
    <ligand>
        <name>[2Fe-2S] cluster</name>
        <dbReference type="ChEBI" id="CHEBI:190135"/>
    </ligand>
</feature>
<keyword evidence="1" id="KW-0479">Metal-binding</keyword>
<gene>
    <name evidence="4" type="ORF">ENR23_02965</name>
</gene>
<protein>
    <submittedName>
        <fullName evidence="4">Ni/Fe hydrogenase subunit gamma</fullName>
    </submittedName>
</protein>
<dbReference type="SUPFAM" id="SSF63380">
    <property type="entry name" value="Riboflavin synthase domain-like"/>
    <property type="match status" value="1"/>
</dbReference>
<dbReference type="Gene3D" id="3.40.50.80">
    <property type="entry name" value="Nucleotide-binding domain of ferredoxin-NADP reductase (FNR) module"/>
    <property type="match status" value="1"/>
</dbReference>
<feature type="binding site" evidence="1">
    <location>
        <position position="268"/>
    </location>
    <ligand>
        <name>[2Fe-2S] cluster</name>
        <dbReference type="ChEBI" id="CHEBI:190135"/>
    </ligand>
</feature>
<dbReference type="InterPro" id="IPR001433">
    <property type="entry name" value="OxRdtase_FAD/NAD-bd"/>
</dbReference>
<feature type="binding site" evidence="1">
    <location>
        <position position="265"/>
    </location>
    <ligand>
        <name>[2Fe-2S] cluster</name>
        <dbReference type="ChEBI" id="CHEBI:190135"/>
    </ligand>
</feature>
<dbReference type="InterPro" id="IPR001709">
    <property type="entry name" value="Flavoprot_Pyr_Nucl_cyt_Rdtase"/>
</dbReference>
<keyword evidence="1" id="KW-0408">Iron</keyword>
<feature type="domain" description="FAD-binding FR-type" evidence="3">
    <location>
        <begin position="24"/>
        <end position="124"/>
    </location>
</feature>
<dbReference type="SUPFAM" id="SSF52343">
    <property type="entry name" value="Ferredoxin reductase-like, C-terminal NADP-linked domain"/>
    <property type="match status" value="1"/>
</dbReference>
<dbReference type="EMBL" id="DSQF01000004">
    <property type="protein sequence ID" value="HGZ42382.1"/>
    <property type="molecule type" value="Genomic_DNA"/>
</dbReference>
<dbReference type="Pfam" id="PF00175">
    <property type="entry name" value="NAD_binding_1"/>
    <property type="match status" value="1"/>
</dbReference>
<dbReference type="AlphaFoldDB" id="A0A832MJ17"/>
<dbReference type="GO" id="GO:0050660">
    <property type="term" value="F:flavin adenine dinucleotide binding"/>
    <property type="evidence" value="ECO:0007669"/>
    <property type="project" value="InterPro"/>
</dbReference>
<comment type="caution">
    <text evidence="4">The sequence shown here is derived from an EMBL/GenBank/DDBJ whole genome shotgun (WGS) entry which is preliminary data.</text>
</comment>
<accession>A0A832MJ17</accession>
<sequence length="296" mass="32691">MASIPSRPIDAATLGAGPVARDPMRPEPWRIVRVVNETRDTFTLTLEREGPDARAPFSFRPGQFNMLWSFGVGEVPISMSGPPGETRHIVHTMRAVGPVTRSFQTLRRGDVVGVRGPFGTAWPVDLAEGHDVVLVAGGIGLAPLRPAIYHVLQHRHRYGRVVVLFGARTPDDLLFGRELEAWRGRLDVDLDVTVDRAPPEWFGHVGVVTTLVPRAPFDASKAVAFVCGPEIMMHFAATDLEHRGVAAERVWISMERNMKCAVALCGHCQFGPTFVCKDGPVLRWDRMKPLLAVREL</sequence>
<dbReference type="CDD" id="cd06221">
    <property type="entry name" value="sulfite_reductase_like"/>
    <property type="match status" value="1"/>
</dbReference>
<dbReference type="GO" id="GO:0046872">
    <property type="term" value="F:metal ion binding"/>
    <property type="evidence" value="ECO:0007669"/>
    <property type="project" value="UniProtKB-KW"/>
</dbReference>
<dbReference type="PRINTS" id="PR00406">
    <property type="entry name" value="CYTB5RDTASE"/>
</dbReference>
<dbReference type="GO" id="GO:0016491">
    <property type="term" value="F:oxidoreductase activity"/>
    <property type="evidence" value="ECO:0007669"/>
    <property type="project" value="InterPro"/>
</dbReference>
<reference evidence="4" key="1">
    <citation type="journal article" date="2020" name="mSystems">
        <title>Genome- and Community-Level Interaction Insights into Carbon Utilization and Element Cycling Functions of Hydrothermarchaeota in Hydrothermal Sediment.</title>
        <authorList>
            <person name="Zhou Z."/>
            <person name="Liu Y."/>
            <person name="Xu W."/>
            <person name="Pan J."/>
            <person name="Luo Z.H."/>
            <person name="Li M."/>
        </authorList>
    </citation>
    <scope>NUCLEOTIDE SEQUENCE [LARGE SCALE GENOMIC DNA]</scope>
    <source>
        <strain evidence="4">SpSt-381</strain>
    </source>
</reference>
<dbReference type="GO" id="GO:0051537">
    <property type="term" value="F:2 iron, 2 sulfur cluster binding"/>
    <property type="evidence" value="ECO:0007669"/>
    <property type="project" value="UniProtKB-KW"/>
</dbReference>
<dbReference type="InterPro" id="IPR050353">
    <property type="entry name" value="PyrK_electron_transfer"/>
</dbReference>